<proteinExistence type="inferred from homology"/>
<dbReference type="InterPro" id="IPR029759">
    <property type="entry name" value="GPX_AS"/>
</dbReference>
<feature type="domain" description="Thioredoxin" evidence="4">
    <location>
        <begin position="20"/>
        <end position="178"/>
    </location>
</feature>
<dbReference type="GO" id="GO:0034599">
    <property type="term" value="P:cellular response to oxidative stress"/>
    <property type="evidence" value="ECO:0007669"/>
    <property type="project" value="TreeGrafter"/>
</dbReference>
<evidence type="ECO:0000313" key="5">
    <source>
        <dbReference type="EMBL" id="SVC76117.1"/>
    </source>
</evidence>
<dbReference type="SUPFAM" id="SSF52833">
    <property type="entry name" value="Thioredoxin-like"/>
    <property type="match status" value="1"/>
</dbReference>
<evidence type="ECO:0000256" key="3">
    <source>
        <dbReference type="ARBA" id="ARBA00023002"/>
    </source>
</evidence>
<dbReference type="GO" id="GO:0004601">
    <property type="term" value="F:peroxidase activity"/>
    <property type="evidence" value="ECO:0007669"/>
    <property type="project" value="UniProtKB-KW"/>
</dbReference>
<dbReference type="PROSITE" id="PS51352">
    <property type="entry name" value="THIOREDOXIN_2"/>
    <property type="match status" value="1"/>
</dbReference>
<dbReference type="PRINTS" id="PR01011">
    <property type="entry name" value="GLUTPROXDASE"/>
</dbReference>
<comment type="similarity">
    <text evidence="1">Belongs to the glutathione peroxidase family.</text>
</comment>
<dbReference type="PROSITE" id="PS51355">
    <property type="entry name" value="GLUTATHIONE_PEROXID_3"/>
    <property type="match status" value="1"/>
</dbReference>
<dbReference type="PANTHER" id="PTHR11592">
    <property type="entry name" value="GLUTATHIONE PEROXIDASE"/>
    <property type="match status" value="1"/>
</dbReference>
<dbReference type="Gene3D" id="3.40.30.10">
    <property type="entry name" value="Glutaredoxin"/>
    <property type="match status" value="1"/>
</dbReference>
<keyword evidence="3" id="KW-0560">Oxidoreductase</keyword>
<dbReference type="AlphaFoldDB" id="A0A382PTB9"/>
<dbReference type="CDD" id="cd00340">
    <property type="entry name" value="GSH_Peroxidase"/>
    <property type="match status" value="1"/>
</dbReference>
<reference evidence="5" key="1">
    <citation type="submission" date="2018-05" db="EMBL/GenBank/DDBJ databases">
        <authorList>
            <person name="Lanie J.A."/>
            <person name="Ng W.-L."/>
            <person name="Kazmierczak K.M."/>
            <person name="Andrzejewski T.M."/>
            <person name="Davidsen T.M."/>
            <person name="Wayne K.J."/>
            <person name="Tettelin H."/>
            <person name="Glass J.I."/>
            <person name="Rusch D."/>
            <person name="Podicherti R."/>
            <person name="Tsui H.-C.T."/>
            <person name="Winkler M.E."/>
        </authorList>
    </citation>
    <scope>NUCLEOTIDE SEQUENCE</scope>
</reference>
<dbReference type="PROSITE" id="PS00460">
    <property type="entry name" value="GLUTATHIONE_PEROXID_1"/>
    <property type="match status" value="1"/>
</dbReference>
<dbReference type="PANTHER" id="PTHR11592:SF78">
    <property type="entry name" value="GLUTATHIONE PEROXIDASE"/>
    <property type="match status" value="1"/>
</dbReference>
<protein>
    <recommendedName>
        <fullName evidence="4">Thioredoxin domain-containing protein</fullName>
    </recommendedName>
</protein>
<keyword evidence="2" id="KW-0575">Peroxidase</keyword>
<gene>
    <name evidence="5" type="ORF">METZ01_LOCUS328971</name>
</gene>
<dbReference type="InterPro" id="IPR013766">
    <property type="entry name" value="Thioredoxin_domain"/>
</dbReference>
<dbReference type="Pfam" id="PF00255">
    <property type="entry name" value="GSHPx"/>
    <property type="match status" value="1"/>
</dbReference>
<dbReference type="PIRSF" id="PIRSF000303">
    <property type="entry name" value="Glutathion_perox"/>
    <property type="match status" value="1"/>
</dbReference>
<dbReference type="InterPro" id="IPR000889">
    <property type="entry name" value="Glutathione_peroxidase"/>
</dbReference>
<evidence type="ECO:0000259" key="4">
    <source>
        <dbReference type="PROSITE" id="PS51352"/>
    </source>
</evidence>
<name>A0A382PTB9_9ZZZZ</name>
<organism evidence="5">
    <name type="scientific">marine metagenome</name>
    <dbReference type="NCBI Taxonomy" id="408172"/>
    <lineage>
        <taxon>unclassified sequences</taxon>
        <taxon>metagenomes</taxon>
        <taxon>ecological metagenomes</taxon>
    </lineage>
</organism>
<evidence type="ECO:0000256" key="2">
    <source>
        <dbReference type="ARBA" id="ARBA00022559"/>
    </source>
</evidence>
<sequence length="178" mass="20718">MSRKTLSLIFVLSIIPLMMVFATENLFQFKAPDIDGEELPLSQFRGKVVLVVNTASSCGYTYQYEKLESIYRKYQDRGFVVLGFPSDDFWQELDSNQEIKEFCEGYQISFPLFAEGPVRGSDKQEVFRFLTEQPSHDGEIWWNFEKFLINRDGQLVDRYRSGQDPDEDPLLAQIESLL</sequence>
<dbReference type="InterPro" id="IPR036249">
    <property type="entry name" value="Thioredoxin-like_sf"/>
</dbReference>
<dbReference type="EMBL" id="UINC01109353">
    <property type="protein sequence ID" value="SVC76117.1"/>
    <property type="molecule type" value="Genomic_DNA"/>
</dbReference>
<evidence type="ECO:0000256" key="1">
    <source>
        <dbReference type="ARBA" id="ARBA00006926"/>
    </source>
</evidence>
<accession>A0A382PTB9</accession>